<dbReference type="EMBL" id="JABBWK010000050">
    <property type="protein sequence ID" value="KAG1897005.1"/>
    <property type="molecule type" value="Genomic_DNA"/>
</dbReference>
<dbReference type="AlphaFoldDB" id="A0AAD4DZY3"/>
<gene>
    <name evidence="1" type="ORF">F5891DRAFT_898799</name>
</gene>
<evidence type="ECO:0000313" key="2">
    <source>
        <dbReference type="Proteomes" id="UP001195769"/>
    </source>
</evidence>
<evidence type="ECO:0000313" key="1">
    <source>
        <dbReference type="EMBL" id="KAG1897005.1"/>
    </source>
</evidence>
<accession>A0AAD4DZY3</accession>
<dbReference type="RefSeq" id="XP_041222581.1">
    <property type="nucleotide sequence ID" value="XM_041373419.1"/>
</dbReference>
<protein>
    <submittedName>
        <fullName evidence="1">Uncharacterized protein</fullName>
    </submittedName>
</protein>
<sequence length="125" mass="14408">MAKIARDYHDNLQRDNLASRQDVANATEEVLDKINRHLSDEDKLIMQATLTEENIDEVLKLLPNSKAMGIDGLPYEFWKWLKEVSDPTNQSDDTESENFNLTKCITQVYNDIETFGVAEETHFSE</sequence>
<organism evidence="1 2">
    <name type="scientific">Suillus fuscotomentosus</name>
    <dbReference type="NCBI Taxonomy" id="1912939"/>
    <lineage>
        <taxon>Eukaryota</taxon>
        <taxon>Fungi</taxon>
        <taxon>Dikarya</taxon>
        <taxon>Basidiomycota</taxon>
        <taxon>Agaricomycotina</taxon>
        <taxon>Agaricomycetes</taxon>
        <taxon>Agaricomycetidae</taxon>
        <taxon>Boletales</taxon>
        <taxon>Suillineae</taxon>
        <taxon>Suillaceae</taxon>
        <taxon>Suillus</taxon>
    </lineage>
</organism>
<name>A0AAD4DZY3_9AGAM</name>
<keyword evidence="2" id="KW-1185">Reference proteome</keyword>
<feature type="non-terminal residue" evidence="1">
    <location>
        <position position="125"/>
    </location>
</feature>
<reference evidence="1" key="1">
    <citation type="journal article" date="2020" name="New Phytol.">
        <title>Comparative genomics reveals dynamic genome evolution in host specialist ectomycorrhizal fungi.</title>
        <authorList>
            <person name="Lofgren L.A."/>
            <person name="Nguyen N.H."/>
            <person name="Vilgalys R."/>
            <person name="Ruytinx J."/>
            <person name="Liao H.L."/>
            <person name="Branco S."/>
            <person name="Kuo A."/>
            <person name="LaButti K."/>
            <person name="Lipzen A."/>
            <person name="Andreopoulos W."/>
            <person name="Pangilinan J."/>
            <person name="Riley R."/>
            <person name="Hundley H."/>
            <person name="Na H."/>
            <person name="Barry K."/>
            <person name="Grigoriev I.V."/>
            <person name="Stajich J.E."/>
            <person name="Kennedy P.G."/>
        </authorList>
    </citation>
    <scope>NUCLEOTIDE SEQUENCE</scope>
    <source>
        <strain evidence="1">FC203</strain>
    </source>
</reference>
<proteinExistence type="predicted"/>
<dbReference type="Proteomes" id="UP001195769">
    <property type="component" value="Unassembled WGS sequence"/>
</dbReference>
<dbReference type="GeneID" id="64667717"/>
<comment type="caution">
    <text evidence="1">The sequence shown here is derived from an EMBL/GenBank/DDBJ whole genome shotgun (WGS) entry which is preliminary data.</text>
</comment>